<evidence type="ECO:0000313" key="1">
    <source>
        <dbReference type="EMBL" id="OMO72284.1"/>
    </source>
</evidence>
<name>A0A1R3HPS1_9ROSI</name>
<dbReference type="OrthoDB" id="1924680at2759"/>
<dbReference type="PANTHER" id="PTHR35495">
    <property type="entry name" value="OS06G0679600 PROTEIN"/>
    <property type="match status" value="1"/>
</dbReference>
<protein>
    <submittedName>
        <fullName evidence="1">Uncharacterized protein</fullName>
    </submittedName>
</protein>
<dbReference type="EMBL" id="AWUE01019669">
    <property type="protein sequence ID" value="OMO72284.1"/>
    <property type="molecule type" value="Genomic_DNA"/>
</dbReference>
<gene>
    <name evidence="1" type="ORF">COLO4_27711</name>
</gene>
<comment type="caution">
    <text evidence="1">The sequence shown here is derived from an EMBL/GenBank/DDBJ whole genome shotgun (WGS) entry which is preliminary data.</text>
</comment>
<evidence type="ECO:0000313" key="2">
    <source>
        <dbReference type="Proteomes" id="UP000187203"/>
    </source>
</evidence>
<dbReference type="STRING" id="93759.A0A1R3HPS1"/>
<keyword evidence="2" id="KW-1185">Reference proteome</keyword>
<sequence>MNRRTRSLARHPVTGSEPFLKYLKPGALARLRDSRISTARSHRISSIVQISPSAPPSNDGQSYSVTADGIPCFLATARVYGPRCIQRKKLIAGKGMLFLNSTQSALDLPNPVVDLLTSE</sequence>
<dbReference type="Proteomes" id="UP000187203">
    <property type="component" value="Unassembled WGS sequence"/>
</dbReference>
<dbReference type="PANTHER" id="PTHR35495:SF10">
    <property type="entry name" value="PEPTIDASE S26 DOMAIN-CONTAINING PROTEIN"/>
    <property type="match status" value="1"/>
</dbReference>
<accession>A0A1R3HPS1</accession>
<organism evidence="1 2">
    <name type="scientific">Corchorus olitorius</name>
    <dbReference type="NCBI Taxonomy" id="93759"/>
    <lineage>
        <taxon>Eukaryota</taxon>
        <taxon>Viridiplantae</taxon>
        <taxon>Streptophyta</taxon>
        <taxon>Embryophyta</taxon>
        <taxon>Tracheophyta</taxon>
        <taxon>Spermatophyta</taxon>
        <taxon>Magnoliopsida</taxon>
        <taxon>eudicotyledons</taxon>
        <taxon>Gunneridae</taxon>
        <taxon>Pentapetalae</taxon>
        <taxon>rosids</taxon>
        <taxon>malvids</taxon>
        <taxon>Malvales</taxon>
        <taxon>Malvaceae</taxon>
        <taxon>Grewioideae</taxon>
        <taxon>Apeibeae</taxon>
        <taxon>Corchorus</taxon>
    </lineage>
</organism>
<proteinExistence type="predicted"/>
<dbReference type="AlphaFoldDB" id="A0A1R3HPS1"/>
<reference evidence="2" key="1">
    <citation type="submission" date="2013-09" db="EMBL/GenBank/DDBJ databases">
        <title>Corchorus olitorius genome sequencing.</title>
        <authorList>
            <person name="Alam M."/>
            <person name="Haque M.S."/>
            <person name="Islam M.S."/>
            <person name="Emdad E.M."/>
            <person name="Islam M.M."/>
            <person name="Ahmed B."/>
            <person name="Halim A."/>
            <person name="Hossen Q.M.M."/>
            <person name="Hossain M.Z."/>
            <person name="Ahmed R."/>
            <person name="Khan M.M."/>
            <person name="Islam R."/>
            <person name="Rashid M.M."/>
            <person name="Khan S.A."/>
            <person name="Rahman M.S."/>
            <person name="Alam M."/>
            <person name="Yahiya A.S."/>
            <person name="Khan M.S."/>
            <person name="Azam M.S."/>
            <person name="Haque T."/>
            <person name="Lashkar M.Z.H."/>
            <person name="Akhand A.I."/>
            <person name="Morshed G."/>
            <person name="Roy S."/>
            <person name="Uddin K.S."/>
            <person name="Rabeya T."/>
            <person name="Hossain A.S."/>
            <person name="Chowdhury A."/>
            <person name="Snigdha A.R."/>
            <person name="Mortoza M.S."/>
            <person name="Matin S.A."/>
            <person name="Hoque S.M.E."/>
            <person name="Islam M.K."/>
            <person name="Roy D.K."/>
            <person name="Haider R."/>
            <person name="Moosa M.M."/>
            <person name="Elias S.M."/>
            <person name="Hasan A.M."/>
            <person name="Jahan S."/>
            <person name="Shafiuddin M."/>
            <person name="Mahmood N."/>
            <person name="Shommy N.S."/>
        </authorList>
    </citation>
    <scope>NUCLEOTIDE SEQUENCE [LARGE SCALE GENOMIC DNA]</scope>
    <source>
        <strain evidence="2">cv. O-4</strain>
    </source>
</reference>